<dbReference type="InterPro" id="IPR001611">
    <property type="entry name" value="Leu-rich_rpt"/>
</dbReference>
<dbReference type="PANTHER" id="PTHR48059:SF30">
    <property type="entry name" value="OS06G0587000 PROTEIN"/>
    <property type="match status" value="1"/>
</dbReference>
<dbReference type="PANTHER" id="PTHR48059">
    <property type="entry name" value="POLYGALACTURONASE INHIBITOR 1"/>
    <property type="match status" value="1"/>
</dbReference>
<protein>
    <recommendedName>
        <fullName evidence="4">Leucine-rich repeat-containing N-terminal plant-type domain-containing protein</fullName>
    </recommendedName>
</protein>
<dbReference type="AlphaFoldDB" id="A0A8T2S8T3"/>
<dbReference type="Gene3D" id="3.80.10.10">
    <property type="entry name" value="Ribonuclease Inhibitor"/>
    <property type="match status" value="1"/>
</dbReference>
<accession>A0A8T2S8T3</accession>
<evidence type="ECO:0000313" key="3">
    <source>
        <dbReference type="Proteomes" id="UP000825935"/>
    </source>
</evidence>
<comment type="subcellular location">
    <subcellularLocation>
        <location evidence="1">Cell envelope</location>
    </subcellularLocation>
</comment>
<keyword evidence="3" id="KW-1185">Reference proteome</keyword>
<gene>
    <name evidence="2" type="ORF">KP509_21G032700</name>
</gene>
<reference evidence="2" key="1">
    <citation type="submission" date="2021-08" db="EMBL/GenBank/DDBJ databases">
        <title>WGS assembly of Ceratopteris richardii.</title>
        <authorList>
            <person name="Marchant D.B."/>
            <person name="Chen G."/>
            <person name="Jenkins J."/>
            <person name="Shu S."/>
            <person name="Leebens-Mack J."/>
            <person name="Grimwood J."/>
            <person name="Schmutz J."/>
            <person name="Soltis P."/>
            <person name="Soltis D."/>
            <person name="Chen Z.-H."/>
        </authorList>
    </citation>
    <scope>NUCLEOTIDE SEQUENCE</scope>
    <source>
        <strain evidence="2">Whitten #5841</strain>
        <tissue evidence="2">Leaf</tissue>
    </source>
</reference>
<evidence type="ECO:0000313" key="2">
    <source>
        <dbReference type="EMBL" id="KAH7315075.1"/>
    </source>
</evidence>
<evidence type="ECO:0008006" key="4">
    <source>
        <dbReference type="Google" id="ProtNLM"/>
    </source>
</evidence>
<dbReference type="EMBL" id="CM035426">
    <property type="protein sequence ID" value="KAH7315075.1"/>
    <property type="molecule type" value="Genomic_DNA"/>
</dbReference>
<proteinExistence type="predicted"/>
<organism evidence="2 3">
    <name type="scientific">Ceratopteris richardii</name>
    <name type="common">Triangle waterfern</name>
    <dbReference type="NCBI Taxonomy" id="49495"/>
    <lineage>
        <taxon>Eukaryota</taxon>
        <taxon>Viridiplantae</taxon>
        <taxon>Streptophyta</taxon>
        <taxon>Embryophyta</taxon>
        <taxon>Tracheophyta</taxon>
        <taxon>Polypodiopsida</taxon>
        <taxon>Polypodiidae</taxon>
        <taxon>Polypodiales</taxon>
        <taxon>Pteridineae</taxon>
        <taxon>Pteridaceae</taxon>
        <taxon>Parkerioideae</taxon>
        <taxon>Ceratopteris</taxon>
    </lineage>
</organism>
<evidence type="ECO:0000256" key="1">
    <source>
        <dbReference type="ARBA" id="ARBA00004196"/>
    </source>
</evidence>
<dbReference type="Proteomes" id="UP000825935">
    <property type="component" value="Chromosome 21"/>
</dbReference>
<dbReference type="InterPro" id="IPR051848">
    <property type="entry name" value="PGIP"/>
</dbReference>
<sequence>MASTVRKEEDADKMTFFPLRHGSGLPLPVLFQLPFTQSKSACWTIVEWEGNPLSWLTYNSLRTYGESLLKVMEAWKANFSSWVGDNPCSGWERVTCDSLGRVIELNLSNAGIVGPVPANLVDLKYLTLLDLSNPRYNPGPLWNAVSGDLAGLEGLTNLQYLDVSFNNITLDSFPSAVFKLTNLVTMRIDNLRIGGPLPKELLNLTKLEKM</sequence>
<dbReference type="InterPro" id="IPR032675">
    <property type="entry name" value="LRR_dom_sf"/>
</dbReference>
<name>A0A8T2S8T3_CERRI</name>
<dbReference type="SUPFAM" id="SSF52058">
    <property type="entry name" value="L domain-like"/>
    <property type="match status" value="1"/>
</dbReference>
<comment type="caution">
    <text evidence="2">The sequence shown here is derived from an EMBL/GenBank/DDBJ whole genome shotgun (WGS) entry which is preliminary data.</text>
</comment>
<dbReference type="OrthoDB" id="1113500at2759"/>
<dbReference type="Pfam" id="PF00560">
    <property type="entry name" value="LRR_1"/>
    <property type="match status" value="1"/>
</dbReference>